<gene>
    <name evidence="3" type="ORF">D9V32_14420</name>
</gene>
<feature type="domain" description="Flavin reductase like" evidence="2">
    <location>
        <begin position="38"/>
        <end position="191"/>
    </location>
</feature>
<evidence type="ECO:0000256" key="1">
    <source>
        <dbReference type="ARBA" id="ARBA00023002"/>
    </source>
</evidence>
<comment type="caution">
    <text evidence="3">The sequence shown here is derived from an EMBL/GenBank/DDBJ whole genome shotgun (WGS) entry which is preliminary data.</text>
</comment>
<dbReference type="GO" id="GO:0010181">
    <property type="term" value="F:FMN binding"/>
    <property type="evidence" value="ECO:0007669"/>
    <property type="project" value="InterPro"/>
</dbReference>
<dbReference type="PANTHER" id="PTHR30466:SF1">
    <property type="entry name" value="FMN REDUCTASE (NADH) RUTF"/>
    <property type="match status" value="1"/>
</dbReference>
<dbReference type="OrthoDB" id="8901155at2"/>
<dbReference type="GO" id="GO:0042602">
    <property type="term" value="F:riboflavin reductase (NADPH) activity"/>
    <property type="evidence" value="ECO:0007669"/>
    <property type="project" value="TreeGrafter"/>
</dbReference>
<dbReference type="Pfam" id="PF01613">
    <property type="entry name" value="Flavin_Reduct"/>
    <property type="match status" value="1"/>
</dbReference>
<keyword evidence="1" id="KW-0560">Oxidoreductase</keyword>
<dbReference type="SMART" id="SM00903">
    <property type="entry name" value="Flavin_Reduct"/>
    <property type="match status" value="1"/>
</dbReference>
<name>A0A3L7A0W5_9MICO</name>
<dbReference type="RefSeq" id="WP_121649618.1">
    <property type="nucleotide sequence ID" value="NZ_RCUX01000013.1"/>
</dbReference>
<reference evidence="3 4" key="1">
    <citation type="submission" date="2018-10" db="EMBL/GenBank/DDBJ databases">
        <authorList>
            <person name="Li J."/>
        </authorList>
    </citation>
    <scope>NUCLEOTIDE SEQUENCE [LARGE SCALE GENOMIC DNA]</scope>
    <source>
        <strain evidence="3 4">IF 016277</strain>
    </source>
</reference>
<dbReference type="InterPro" id="IPR050268">
    <property type="entry name" value="NADH-dep_flavin_reductase"/>
</dbReference>
<protein>
    <submittedName>
        <fullName evidence="3">Flavin reductase</fullName>
    </submittedName>
</protein>
<dbReference type="InterPro" id="IPR012349">
    <property type="entry name" value="Split_barrel_FMN-bd"/>
</dbReference>
<evidence type="ECO:0000259" key="2">
    <source>
        <dbReference type="SMART" id="SM00903"/>
    </source>
</evidence>
<dbReference type="PANTHER" id="PTHR30466">
    <property type="entry name" value="FLAVIN REDUCTASE"/>
    <property type="match status" value="1"/>
</dbReference>
<accession>A0A3L7A0W5</accession>
<dbReference type="InterPro" id="IPR002563">
    <property type="entry name" value="Flavin_Rdtase-like_dom"/>
</dbReference>
<proteinExistence type="predicted"/>
<sequence>MTTAANVLSPITHDPADTTEETLGFDAGLAPDDFKAAFRNHPAGVAVVTADDGTGPVAMTVTSVFSVSADPALLVFSVSDLSSSAKTIIAADTLVVHLLGADQLDIAKLGATSGIDRFEDTSIWSRLITGEPFYPAAQTWIRGRVVNSLRAGASTVVVVHALQANAPEAGSIEADATESRPLVYHNRTWHHLGEHSNLEL</sequence>
<dbReference type="Proteomes" id="UP000272503">
    <property type="component" value="Unassembled WGS sequence"/>
</dbReference>
<dbReference type="GO" id="GO:0006208">
    <property type="term" value="P:pyrimidine nucleobase catabolic process"/>
    <property type="evidence" value="ECO:0007669"/>
    <property type="project" value="TreeGrafter"/>
</dbReference>
<dbReference type="AlphaFoldDB" id="A0A3L7A0W5"/>
<evidence type="ECO:0000313" key="3">
    <source>
        <dbReference type="EMBL" id="RLP73714.1"/>
    </source>
</evidence>
<dbReference type="SUPFAM" id="SSF50475">
    <property type="entry name" value="FMN-binding split barrel"/>
    <property type="match status" value="1"/>
</dbReference>
<evidence type="ECO:0000313" key="4">
    <source>
        <dbReference type="Proteomes" id="UP000272503"/>
    </source>
</evidence>
<organism evidence="3 4">
    <name type="scientific">Mycetocola tolaasinivorans</name>
    <dbReference type="NCBI Taxonomy" id="76635"/>
    <lineage>
        <taxon>Bacteria</taxon>
        <taxon>Bacillati</taxon>
        <taxon>Actinomycetota</taxon>
        <taxon>Actinomycetes</taxon>
        <taxon>Micrococcales</taxon>
        <taxon>Microbacteriaceae</taxon>
        <taxon>Mycetocola</taxon>
    </lineage>
</organism>
<keyword evidence="4" id="KW-1185">Reference proteome</keyword>
<dbReference type="EMBL" id="RCUX01000013">
    <property type="protein sequence ID" value="RLP73714.1"/>
    <property type="molecule type" value="Genomic_DNA"/>
</dbReference>
<dbReference type="Gene3D" id="2.30.110.10">
    <property type="entry name" value="Electron Transport, Fmn-binding Protein, Chain A"/>
    <property type="match status" value="1"/>
</dbReference>